<geneLocation type="mitochondrion" evidence="1"/>
<reference evidence="1" key="1">
    <citation type="submission" date="2017-02" db="EMBL/GenBank/DDBJ databases">
        <title>SMRT sequencing of the wild medicinal fungus Ophiocordyceps sinensis mitochondrial genome reveals phylogenetic relationship and depicts a genome-wide modification map.</title>
        <authorList>
            <person name="Liu D."/>
            <person name="Kang X."/>
            <person name="Hu L."/>
        </authorList>
    </citation>
    <scope>NUCLEOTIDE SEQUENCE</scope>
</reference>
<dbReference type="AlphaFoldDB" id="A0A1W5T0C7"/>
<accession>A0A1W5T0C7</accession>
<organism evidence="1">
    <name type="scientific">Ophiocordyceps sinensis</name>
    <dbReference type="NCBI Taxonomy" id="72228"/>
    <lineage>
        <taxon>Eukaryota</taxon>
        <taxon>Fungi</taxon>
        <taxon>Dikarya</taxon>
        <taxon>Ascomycota</taxon>
        <taxon>Pezizomycotina</taxon>
        <taxon>Sordariomycetes</taxon>
        <taxon>Hypocreomycetidae</taxon>
        <taxon>Hypocreales</taxon>
        <taxon>Ophiocordycipitaceae</taxon>
        <taxon>Ophiocordyceps</taxon>
    </lineage>
</organism>
<name>A0A1W5T0C7_9HYPO</name>
<dbReference type="GeneID" id="32888741"/>
<dbReference type="EMBL" id="MH400233">
    <property type="protein sequence ID" value="QDH07204.1"/>
    <property type="molecule type" value="Genomic_DNA"/>
</dbReference>
<dbReference type="EMBL" id="KY622006">
    <property type="protein sequence ID" value="ARF03360.1"/>
    <property type="molecule type" value="Genomic_DNA"/>
</dbReference>
<proteinExistence type="predicted"/>
<evidence type="ECO:0000313" key="2">
    <source>
        <dbReference type="EMBL" id="QDH07204.1"/>
    </source>
</evidence>
<gene>
    <name evidence="1" type="primary">orf102</name>
</gene>
<protein>
    <submittedName>
        <fullName evidence="1">Uncharacterized protein</fullName>
    </submittedName>
</protein>
<sequence length="102" mass="11593">MDNLAMYLTRGAGLGYNEPDNVLSSMGFNINDQTDCYNQFVLINVYPNHFNTDINVNKYGIATCYNWLHRCVGPAKDGVWFTEEKDIQHAIIIAKSKILSML</sequence>
<evidence type="ECO:0000313" key="1">
    <source>
        <dbReference type="EMBL" id="ARF03360.1"/>
    </source>
</evidence>
<dbReference type="RefSeq" id="YP_009364293.1">
    <property type="nucleotide sequence ID" value="NC_034659.1"/>
</dbReference>
<keyword evidence="1" id="KW-0496">Mitochondrion</keyword>
<reference evidence="2" key="2">
    <citation type="submission" date="2018-05" db="EMBL/GenBank/DDBJ databases">
        <authorList>
            <person name="Zhang Y."/>
        </authorList>
    </citation>
    <scope>NUCLEOTIDE SEQUENCE</scope>
</reference>